<dbReference type="Proteomes" id="UP000179441">
    <property type="component" value="Unassembled WGS sequence"/>
</dbReference>
<dbReference type="EMBL" id="MLIS01000522">
    <property type="protein sequence ID" value="OHU66773.1"/>
    <property type="molecule type" value="Genomic_DNA"/>
</dbReference>
<proteinExistence type="predicted"/>
<feature type="non-terminal residue" evidence="1">
    <location>
        <position position="99"/>
    </location>
</feature>
<evidence type="ECO:0000313" key="2">
    <source>
        <dbReference type="Proteomes" id="UP000179441"/>
    </source>
</evidence>
<protein>
    <recommendedName>
        <fullName evidence="3">ESX-1 secretion-associated protein</fullName>
    </recommendedName>
</protein>
<organism evidence="1 2">
    <name type="scientific">Mycobacteroides chelonae</name>
    <name type="common">Mycobacterium chelonae</name>
    <dbReference type="NCBI Taxonomy" id="1774"/>
    <lineage>
        <taxon>Bacteria</taxon>
        <taxon>Bacillati</taxon>
        <taxon>Actinomycetota</taxon>
        <taxon>Actinomycetes</taxon>
        <taxon>Mycobacteriales</taxon>
        <taxon>Mycobacteriaceae</taxon>
        <taxon>Mycobacteroides</taxon>
    </lineage>
</organism>
<evidence type="ECO:0000313" key="1">
    <source>
        <dbReference type="EMBL" id="OHU66773.1"/>
    </source>
</evidence>
<reference evidence="1 2" key="1">
    <citation type="submission" date="2016-10" db="EMBL/GenBank/DDBJ databases">
        <title>Evaluation of Human, Veterinary and Environmental Mycobacterium chelonae Isolates by Core Genome Phylogenomic Analysis, Targeted Gene Comparison, and Anti-microbial Susceptibility Patterns: A Tale of Mistaken Identities.</title>
        <authorList>
            <person name="Fogelson S.B."/>
            <person name="Camus A.C."/>
            <person name="Lorenz W."/>
            <person name="Vasireddy R."/>
            <person name="Vasireddy S."/>
            <person name="Smith T."/>
            <person name="Brown-Elliott B.A."/>
            <person name="Wallace R.J.Jr."/>
            <person name="Hasan N.A."/>
            <person name="Reischl U."/>
            <person name="Sanchez S."/>
        </authorList>
    </citation>
    <scope>NUCLEOTIDE SEQUENCE [LARGE SCALE GENOMIC DNA]</scope>
    <source>
        <strain evidence="1 2">15518</strain>
    </source>
</reference>
<name>A0A1S1LS14_MYCCH</name>
<dbReference type="AlphaFoldDB" id="A0A1S1LS14"/>
<sequence>MSLDNLTSSADNNGLVLHLDPSQFEAILTACDVYMDGLKSLKHDAQTLGERKLGFAEQHLDSGSQLARKFQAKAAGDANSAENTFQSHIDRTEEMKTLF</sequence>
<comment type="caution">
    <text evidence="1">The sequence shown here is derived from an EMBL/GenBank/DDBJ whole genome shotgun (WGS) entry which is preliminary data.</text>
</comment>
<accession>A0A1S1LS14</accession>
<dbReference type="RefSeq" id="WP_070953071.1">
    <property type="nucleotide sequence ID" value="NZ_MLIS01000522.1"/>
</dbReference>
<keyword evidence="2" id="KW-1185">Reference proteome</keyword>
<gene>
    <name evidence="1" type="ORF">BKG84_29435</name>
</gene>
<evidence type="ECO:0008006" key="3">
    <source>
        <dbReference type="Google" id="ProtNLM"/>
    </source>
</evidence>